<accession>A0ABY7HS46</accession>
<dbReference type="InterPro" id="IPR058671">
    <property type="entry name" value="DUF6311_C"/>
</dbReference>
<feature type="transmembrane region" description="Helical" evidence="1">
    <location>
        <begin position="21"/>
        <end position="39"/>
    </location>
</feature>
<evidence type="ECO:0000313" key="4">
    <source>
        <dbReference type="EMBL" id="WAT02190.1"/>
    </source>
</evidence>
<proteinExistence type="predicted"/>
<evidence type="ECO:0000259" key="3">
    <source>
        <dbReference type="Pfam" id="PF25853"/>
    </source>
</evidence>
<keyword evidence="1" id="KW-0472">Membrane</keyword>
<feature type="transmembrane region" description="Helical" evidence="1">
    <location>
        <begin position="144"/>
        <end position="172"/>
    </location>
</feature>
<evidence type="ECO:0000313" key="5">
    <source>
        <dbReference type="Proteomes" id="UP001164712"/>
    </source>
</evidence>
<dbReference type="Pfam" id="PF25853">
    <property type="entry name" value="DUF6311_C"/>
    <property type="match status" value="1"/>
</dbReference>
<sequence length="480" mass="53473">MLFRAIKDIKKAPKMILFEMVPIFVCVALLAYVTGYFSVSHGVAAQGFGAYRANLLSPVLANGWSLLINTHSYYPTEGEGFNFLGLGVIFLLLLNVRSVVRYFTASKVKQHGAVIFAVAFLFIYSLSNQIGIGPYVVHYPLPDFVLKICAIFRASGRLMWPVTYFLIIFLVVRTIKNNSRSTAGFLLAFCAFVQIVDTSSGWVAIHKQYSASEQPDWTPHLKNAFWRDAVAKYKYIRWVPFDNSSEKYWKELSYYASKGNKATDAVYMARFDSKKAGEMNQAVLESLLEGNYQKDTLYVMDRDWSSLFNLRPQDLYAKIDGVYVLAPGDAACAACEVVQPKNTVESFFDFREQGKNTLLLADGWSVQEPWGVWSSNRETAITLPIKPGAHKITLAYNPFISSKTPVQHVIVTLEGKTLAEFSSADGAGATQEIALPHALIQGRKTVSLHFELPDAIIPLNAGLGMDSRMLAIGIKSINVE</sequence>
<name>A0ABY7HS46_9GAMM</name>
<evidence type="ECO:0000256" key="1">
    <source>
        <dbReference type="SAM" id="Phobius"/>
    </source>
</evidence>
<protein>
    <recommendedName>
        <fullName evidence="6">Phosphoglycerol transferase I</fullName>
    </recommendedName>
</protein>
<reference evidence="4" key="1">
    <citation type="submission" date="2022-12" db="EMBL/GenBank/DDBJ databases">
        <title>Complete genome sequence of an Australian strain of Rouxiella badensis DAR84756 and resolution of the R. badensis DSM100043 and R. chamberiensis DSM28324 genomes.</title>
        <authorList>
            <person name="Paul S."/>
            <person name="Anderson P.J."/>
            <person name="Maynard G."/>
            <person name="Dyall-Smith M."/>
            <person name="Kudinha T."/>
        </authorList>
    </citation>
    <scope>NUCLEOTIDE SEQUENCE</scope>
    <source>
        <strain evidence="4">DSM 28324</strain>
    </source>
</reference>
<feature type="transmembrane region" description="Helical" evidence="1">
    <location>
        <begin position="81"/>
        <end position="100"/>
    </location>
</feature>
<feature type="transmembrane region" description="Helical" evidence="1">
    <location>
        <begin position="112"/>
        <end position="132"/>
    </location>
</feature>
<evidence type="ECO:0008006" key="6">
    <source>
        <dbReference type="Google" id="ProtNLM"/>
    </source>
</evidence>
<keyword evidence="5" id="KW-1185">Reference proteome</keyword>
<feature type="domain" description="DUF6311" evidence="2">
    <location>
        <begin position="10"/>
        <end position="199"/>
    </location>
</feature>
<keyword evidence="1" id="KW-0812">Transmembrane</keyword>
<gene>
    <name evidence="4" type="ORF">O1V66_05935</name>
</gene>
<feature type="domain" description="DUF6311" evidence="3">
    <location>
        <begin position="225"/>
        <end position="327"/>
    </location>
</feature>
<dbReference type="Proteomes" id="UP001164712">
    <property type="component" value="Chromosome"/>
</dbReference>
<feature type="transmembrane region" description="Helical" evidence="1">
    <location>
        <begin position="184"/>
        <end position="205"/>
    </location>
</feature>
<organism evidence="4 5">
    <name type="scientific">Rouxiella chamberiensis</name>
    <dbReference type="NCBI Taxonomy" id="1513468"/>
    <lineage>
        <taxon>Bacteria</taxon>
        <taxon>Pseudomonadati</taxon>
        <taxon>Pseudomonadota</taxon>
        <taxon>Gammaproteobacteria</taxon>
        <taxon>Enterobacterales</taxon>
        <taxon>Yersiniaceae</taxon>
        <taxon>Rouxiella</taxon>
    </lineage>
</organism>
<dbReference type="RefSeq" id="WP_269128214.1">
    <property type="nucleotide sequence ID" value="NZ_CP114058.1"/>
</dbReference>
<evidence type="ECO:0000259" key="2">
    <source>
        <dbReference type="Pfam" id="PF19830"/>
    </source>
</evidence>
<dbReference type="InterPro" id="IPR046278">
    <property type="entry name" value="DUF6311"/>
</dbReference>
<dbReference type="EMBL" id="CP114058">
    <property type="protein sequence ID" value="WAT02190.1"/>
    <property type="molecule type" value="Genomic_DNA"/>
</dbReference>
<keyword evidence="1" id="KW-1133">Transmembrane helix</keyword>
<dbReference type="Pfam" id="PF19830">
    <property type="entry name" value="DUF6311"/>
    <property type="match status" value="1"/>
</dbReference>